<gene>
    <name evidence="10" type="ORF">CHH28_11740</name>
</gene>
<dbReference type="GO" id="GO:0005829">
    <property type="term" value="C:cytosol"/>
    <property type="evidence" value="ECO:0007669"/>
    <property type="project" value="UniProtKB-ARBA"/>
</dbReference>
<comment type="subcellular location">
    <subcellularLocation>
        <location evidence="2">Cytoplasm</location>
    </subcellularLocation>
</comment>
<dbReference type="PANTHER" id="PTHR23355:SF37">
    <property type="entry name" value="EXORIBONUCLEASE 2"/>
    <property type="match status" value="1"/>
</dbReference>
<keyword evidence="11" id="KW-1185">Reference proteome</keyword>
<dbReference type="AlphaFoldDB" id="A0A222FJT7"/>
<dbReference type="InterPro" id="IPR013223">
    <property type="entry name" value="RNase_B_OB_dom"/>
</dbReference>
<dbReference type="Pfam" id="PF17876">
    <property type="entry name" value="CSD2"/>
    <property type="match status" value="1"/>
</dbReference>
<evidence type="ECO:0000256" key="6">
    <source>
        <dbReference type="ARBA" id="ARBA00022801"/>
    </source>
</evidence>
<dbReference type="InterPro" id="IPR004476">
    <property type="entry name" value="RNase_II/RNase_R"/>
</dbReference>
<dbReference type="PROSITE" id="PS50126">
    <property type="entry name" value="S1"/>
    <property type="match status" value="1"/>
</dbReference>
<evidence type="ECO:0000256" key="7">
    <source>
        <dbReference type="ARBA" id="ARBA00022839"/>
    </source>
</evidence>
<evidence type="ECO:0000313" key="10">
    <source>
        <dbReference type="EMBL" id="ASP39307.1"/>
    </source>
</evidence>
<dbReference type="EMBL" id="CP022530">
    <property type="protein sequence ID" value="ASP39307.1"/>
    <property type="molecule type" value="Genomic_DNA"/>
</dbReference>
<proteinExistence type="predicted"/>
<keyword evidence="6" id="KW-0378">Hydrolase</keyword>
<evidence type="ECO:0000256" key="3">
    <source>
        <dbReference type="ARBA" id="ARBA00012163"/>
    </source>
</evidence>
<comment type="catalytic activity">
    <reaction evidence="1">
        <text>Exonucleolytic cleavage in the 3'- to 5'-direction to yield nucleoside 5'-phosphates.</text>
        <dbReference type="EC" id="3.1.13.1"/>
    </reaction>
</comment>
<reference evidence="10 11" key="1">
    <citation type="submission" date="2017-07" db="EMBL/GenBank/DDBJ databases">
        <title>Annotated genome sequence of Bacterioplanes sanyensis isolated from Red Sea.</title>
        <authorList>
            <person name="Rehman Z.U."/>
        </authorList>
    </citation>
    <scope>NUCLEOTIDE SEQUENCE [LARGE SCALE GENOMIC DNA]</scope>
    <source>
        <strain evidence="10 11">NV9</strain>
    </source>
</reference>
<evidence type="ECO:0000256" key="1">
    <source>
        <dbReference type="ARBA" id="ARBA00001849"/>
    </source>
</evidence>
<dbReference type="SUPFAM" id="SSF50249">
    <property type="entry name" value="Nucleic acid-binding proteins"/>
    <property type="match status" value="4"/>
</dbReference>
<organism evidence="10 11">
    <name type="scientific">Bacterioplanes sanyensis</name>
    <dbReference type="NCBI Taxonomy" id="1249553"/>
    <lineage>
        <taxon>Bacteria</taxon>
        <taxon>Pseudomonadati</taxon>
        <taxon>Pseudomonadota</taxon>
        <taxon>Gammaproteobacteria</taxon>
        <taxon>Oceanospirillales</taxon>
        <taxon>Oceanospirillaceae</taxon>
        <taxon>Bacterioplanes</taxon>
    </lineage>
</organism>
<dbReference type="InterPro" id="IPR003029">
    <property type="entry name" value="S1_domain"/>
</dbReference>
<dbReference type="EC" id="3.1.13.1" evidence="3"/>
<dbReference type="InterPro" id="IPR040476">
    <property type="entry name" value="CSD2"/>
</dbReference>
<dbReference type="NCBIfam" id="TIGR00358">
    <property type="entry name" value="3_prime_RNase"/>
    <property type="match status" value="1"/>
</dbReference>
<accession>A0A222FJT7</accession>
<dbReference type="PROSITE" id="PS01175">
    <property type="entry name" value="RIBONUCLEASE_II"/>
    <property type="match status" value="1"/>
</dbReference>
<protein>
    <recommendedName>
        <fullName evidence="3">exoribonuclease II</fullName>
        <ecNumber evidence="3">3.1.13.1</ecNumber>
    </recommendedName>
</protein>
<dbReference type="Gene3D" id="2.40.50.140">
    <property type="entry name" value="Nucleic acid-binding proteins"/>
    <property type="match status" value="1"/>
</dbReference>
<dbReference type="Pfam" id="PF00773">
    <property type="entry name" value="RNB"/>
    <property type="match status" value="1"/>
</dbReference>
<dbReference type="GO" id="GO:0006402">
    <property type="term" value="P:mRNA catabolic process"/>
    <property type="evidence" value="ECO:0007669"/>
    <property type="project" value="TreeGrafter"/>
</dbReference>
<name>A0A222FJT7_9GAMM</name>
<dbReference type="InterPro" id="IPR001900">
    <property type="entry name" value="RNase_II/R"/>
</dbReference>
<keyword evidence="7 10" id="KW-0269">Exonuclease</keyword>
<dbReference type="KEGG" id="bsan:CHH28_11740"/>
<feature type="domain" description="S1 motif" evidence="9">
    <location>
        <begin position="570"/>
        <end position="648"/>
    </location>
</feature>
<evidence type="ECO:0000256" key="5">
    <source>
        <dbReference type="ARBA" id="ARBA00022722"/>
    </source>
</evidence>
<dbReference type="CDD" id="cd00164">
    <property type="entry name" value="S1_like"/>
    <property type="match status" value="1"/>
</dbReference>
<dbReference type="InterPro" id="IPR011129">
    <property type="entry name" value="CSD"/>
</dbReference>
<dbReference type="Proteomes" id="UP000202440">
    <property type="component" value="Chromosome"/>
</dbReference>
<dbReference type="PANTHER" id="PTHR23355">
    <property type="entry name" value="RIBONUCLEASE"/>
    <property type="match status" value="1"/>
</dbReference>
<dbReference type="InterPro" id="IPR012340">
    <property type="entry name" value="NA-bd_OB-fold"/>
</dbReference>
<evidence type="ECO:0000256" key="4">
    <source>
        <dbReference type="ARBA" id="ARBA00022490"/>
    </source>
</evidence>
<dbReference type="GO" id="GO:0003723">
    <property type="term" value="F:RNA binding"/>
    <property type="evidence" value="ECO:0007669"/>
    <property type="project" value="UniProtKB-KW"/>
</dbReference>
<evidence type="ECO:0000313" key="11">
    <source>
        <dbReference type="Proteomes" id="UP000202440"/>
    </source>
</evidence>
<keyword evidence="8" id="KW-0694">RNA-binding</keyword>
<evidence type="ECO:0000256" key="8">
    <source>
        <dbReference type="ARBA" id="ARBA00022884"/>
    </source>
</evidence>
<dbReference type="SMART" id="SM00955">
    <property type="entry name" value="RNB"/>
    <property type="match status" value="1"/>
</dbReference>
<evidence type="ECO:0000256" key="2">
    <source>
        <dbReference type="ARBA" id="ARBA00004496"/>
    </source>
</evidence>
<keyword evidence="4" id="KW-0963">Cytoplasm</keyword>
<dbReference type="InterPro" id="IPR050180">
    <property type="entry name" value="RNR_Ribonuclease"/>
</dbReference>
<evidence type="ECO:0000259" key="9">
    <source>
        <dbReference type="PROSITE" id="PS50126"/>
    </source>
</evidence>
<sequence>MMVSQRMLDQNALSQLKSLKQELHDSTPRFQGRVRATSGRFGFVNTDDGQQFFLPPDEMEKVLPGDVIDFRVETTSEGKQQAAIEKLVSTELDGFFGRYVVRGKGHFIEPDHGGLNRWIFVPPAKRQGCEDGDLVFARMSQHPFPKGRAQANIEERIGAAQGGSIEHDYIQRKFNLSAEFADAVKNEVAQLTEQGLDELLPQREDFTHLPFVTIDSAGTRDLDDALYAEAHSQGWTLWVAIADPAAVIKPGSELDKVAAQRATSAYFPQQVLPMLPAELSEQLCSLVEGSERAALVVELRIDDSGAIENTHLYQGRIRNHAKLAYSQVAQLIAGEDTDISAELHGHLLHLHSCAKALANYRQQNCLVMEERPDYKLLFDEEGQIRDIVRLERSDAHRLVEECMLAANRAIADWLAQHEHGIYIGHTGIRTERLGEVTSLLKEHLQLEQKPELQQLQQYVQQLQAAANHDGELPLRTIVSRQLERSAFTTTDTPHFGLGFQRYTTATSPLRKYNDLMVHRLIDDLLHQRPVSLPTSDTLELVQQQQNNARTAAGQTEHWLKLRWLAAQPQDAVLDATILHMNASNFTVRLDDTGIEGTIDRRKQRKEWTFDTKTLSHYKDDQRFVLGQAVKVRIHQLDADKRQIQFALAN</sequence>
<keyword evidence="5" id="KW-0540">Nuclease</keyword>
<dbReference type="GO" id="GO:0008859">
    <property type="term" value="F:exoribonuclease II activity"/>
    <property type="evidence" value="ECO:0007669"/>
    <property type="project" value="UniProtKB-EC"/>
</dbReference>
<dbReference type="Pfam" id="PF08206">
    <property type="entry name" value="OB_RNB"/>
    <property type="match status" value="1"/>
</dbReference>
<dbReference type="InterPro" id="IPR022966">
    <property type="entry name" value="RNase_II/R_CS"/>
</dbReference>
<dbReference type="SMART" id="SM00357">
    <property type="entry name" value="CSP"/>
    <property type="match status" value="1"/>
</dbReference>